<reference evidence="3" key="1">
    <citation type="submission" date="2013-12" db="EMBL/GenBank/DDBJ databases">
        <authorList>
            <person name="Pan Y."/>
        </authorList>
    </citation>
    <scope>NUCLEOTIDE SEQUENCE</scope>
    <source>
        <strain evidence="3">NCTC 8172</strain>
    </source>
</reference>
<keyword evidence="1 3" id="KW-0808">Transferase</keyword>
<accession>A0A0A8J9T5</accession>
<dbReference type="GO" id="GO:0016757">
    <property type="term" value="F:glycosyltransferase activity"/>
    <property type="evidence" value="ECO:0007669"/>
    <property type="project" value="TreeGrafter"/>
</dbReference>
<proteinExistence type="predicted"/>
<keyword evidence="2" id="KW-0812">Transmembrane</keyword>
<dbReference type="AlphaFoldDB" id="A0A0A8J9T5"/>
<name>A0A0A8J9T5_KLEPN</name>
<dbReference type="RefSeq" id="WP_134910878.1">
    <property type="nucleotide sequence ID" value="NZ_CABWWU010000004.1"/>
</dbReference>
<organism evidence="3">
    <name type="scientific">Klebsiella pneumoniae</name>
    <dbReference type="NCBI Taxonomy" id="573"/>
    <lineage>
        <taxon>Bacteria</taxon>
        <taxon>Pseudomonadati</taxon>
        <taxon>Pseudomonadota</taxon>
        <taxon>Gammaproteobacteria</taxon>
        <taxon>Enterobacterales</taxon>
        <taxon>Enterobacteriaceae</taxon>
        <taxon>Klebsiella/Raoultella group</taxon>
        <taxon>Klebsiella</taxon>
        <taxon>Klebsiella pneumoniae complex</taxon>
    </lineage>
</organism>
<keyword evidence="2" id="KW-0472">Membrane</keyword>
<protein>
    <submittedName>
        <fullName evidence="3">Glycosyltransferase</fullName>
    </submittedName>
</protein>
<reference evidence="3" key="2">
    <citation type="journal article" date="2014" name="Antimicrob. Agents Chemother.">
        <title>Identification of capsular types in carbapenem-resistant Klebsiella pneumoniae strains by wzc sequencing and implications in capsule depolymerase treatment.</title>
        <authorList>
            <person name="Pan Y.-J."/>
            <person name="Lin T.-L."/>
            <person name="Lin Y.-T."/>
            <person name="Su P.-A."/>
            <person name="Chen C.-T."/>
            <person name="Hsieh P.-F."/>
            <person name="Hsu C.-R."/>
            <person name="Chen C.-C."/>
            <person name="Hsieh Y.-C."/>
            <person name="Wang J.-T."/>
        </authorList>
    </citation>
    <scope>NUCLEOTIDE SEQUENCE</scope>
    <source>
        <strain evidence="3">NCTC 8172</strain>
    </source>
</reference>
<dbReference type="PANTHER" id="PTHR46401">
    <property type="entry name" value="GLYCOSYLTRANSFERASE WBBK-RELATED"/>
    <property type="match status" value="1"/>
</dbReference>
<sequence length="344" mass="39827">MNIYFYPPPRNNERKVVNNPYCQEFINSLSADFNINKKSKFSVDILDLFLSSFKNDVVILNWIENVAIKRFAIIQFFIAVCIFIILRVRNVKVIWIMHNIFPHKGRNILVKLMLNLLYNQSDIIITHSRQAEVFLRDNKAIKGEIIFSHHPINDSLINNNKSESRRINKESKKYDAIIWGTIEPYKGILEFLMFYSSTKRINIDKMLIIGRCKNESYFQELLKYCPNNIEIHNRKVDFSELSVLIEDSKCVLFPYKSGSISSSGALMDTIALGGVAIGPDVGAFKDLEKEGVCKTFSDYSEISSLIENIEDIKPDNLSNFIKNNTWKNFGDHISMRIKRICTNK</sequence>
<dbReference type="Gene3D" id="3.40.50.2000">
    <property type="entry name" value="Glycogen Phosphorylase B"/>
    <property type="match status" value="1"/>
</dbReference>
<dbReference type="EMBL" id="AB897511">
    <property type="protein sequence ID" value="BAQ02765.1"/>
    <property type="molecule type" value="Genomic_DNA"/>
</dbReference>
<evidence type="ECO:0000256" key="1">
    <source>
        <dbReference type="ARBA" id="ARBA00022679"/>
    </source>
</evidence>
<evidence type="ECO:0000313" key="3">
    <source>
        <dbReference type="EMBL" id="BAQ02765.1"/>
    </source>
</evidence>
<keyword evidence="2" id="KW-1133">Transmembrane helix</keyword>
<evidence type="ECO:0000256" key="2">
    <source>
        <dbReference type="SAM" id="Phobius"/>
    </source>
</evidence>
<dbReference type="SUPFAM" id="SSF53756">
    <property type="entry name" value="UDP-Glycosyltransferase/glycogen phosphorylase"/>
    <property type="match status" value="1"/>
</dbReference>
<feature type="transmembrane region" description="Helical" evidence="2">
    <location>
        <begin position="71"/>
        <end position="88"/>
    </location>
</feature>
<dbReference type="PANTHER" id="PTHR46401:SF2">
    <property type="entry name" value="GLYCOSYLTRANSFERASE WBBK-RELATED"/>
    <property type="match status" value="1"/>
</dbReference>